<evidence type="ECO:0000256" key="3">
    <source>
        <dbReference type="ARBA" id="ARBA00022763"/>
    </source>
</evidence>
<organism evidence="8 9">
    <name type="scientific">Aphanomyces stellatus</name>
    <dbReference type="NCBI Taxonomy" id="120398"/>
    <lineage>
        <taxon>Eukaryota</taxon>
        <taxon>Sar</taxon>
        <taxon>Stramenopiles</taxon>
        <taxon>Oomycota</taxon>
        <taxon>Saprolegniomycetes</taxon>
        <taxon>Saprolegniales</taxon>
        <taxon>Verrucalvaceae</taxon>
        <taxon>Aphanomyces</taxon>
    </lineage>
</organism>
<reference evidence="8 9" key="1">
    <citation type="submission" date="2019-03" db="EMBL/GenBank/DDBJ databases">
        <authorList>
            <person name="Gaulin E."/>
            <person name="Dumas B."/>
        </authorList>
    </citation>
    <scope>NUCLEOTIDE SEQUENCE [LARGE SCALE GENOMIC DNA]</scope>
    <source>
        <strain evidence="8">CBS 568.67</strain>
    </source>
</reference>
<dbReference type="PROSITE" id="PS00678">
    <property type="entry name" value="WD_REPEATS_1"/>
    <property type="match status" value="2"/>
</dbReference>
<evidence type="ECO:0000256" key="4">
    <source>
        <dbReference type="ARBA" id="ARBA00023204"/>
    </source>
</evidence>
<keyword evidence="4" id="KW-0234">DNA repair</keyword>
<dbReference type="InterPro" id="IPR019775">
    <property type="entry name" value="WD40_repeat_CS"/>
</dbReference>
<dbReference type="GO" id="GO:0000109">
    <property type="term" value="C:nucleotide-excision repair complex"/>
    <property type="evidence" value="ECO:0007669"/>
    <property type="project" value="TreeGrafter"/>
</dbReference>
<dbReference type="Gene3D" id="2.130.10.10">
    <property type="entry name" value="YVTN repeat-like/Quinoprotein amine dehydrogenase"/>
    <property type="match status" value="1"/>
</dbReference>
<feature type="repeat" description="WD" evidence="5">
    <location>
        <begin position="119"/>
        <end position="161"/>
    </location>
</feature>
<dbReference type="PROSITE" id="PS50082">
    <property type="entry name" value="WD_REPEATS_2"/>
    <property type="match status" value="4"/>
</dbReference>
<accession>A0A485L6Y4</accession>
<evidence type="ECO:0000256" key="2">
    <source>
        <dbReference type="ARBA" id="ARBA00022737"/>
    </source>
</evidence>
<dbReference type="OrthoDB" id="361494at2759"/>
<evidence type="ECO:0000256" key="5">
    <source>
        <dbReference type="PROSITE-ProRule" id="PRU00221"/>
    </source>
</evidence>
<keyword evidence="9" id="KW-1185">Reference proteome</keyword>
<dbReference type="PANTHER" id="PTHR46202">
    <property type="entry name" value="DNA EXCISION REPAIR PROTEIN ERCC-8"/>
    <property type="match status" value="1"/>
</dbReference>
<dbReference type="InterPro" id="IPR036322">
    <property type="entry name" value="WD40_repeat_dom_sf"/>
</dbReference>
<sequence length="472" mass="51297">MAERSSAYAYVLRRSLGETHASEYIEDVYADGSRKLALNQKKVIHKQGMNVWHMDLDAVEHQYLLVGAGTGAMYIFDMSVFDTLPLPVDSSSIKPMAAVKPLKRPRDASHFNARMTQDLCGHAGGVSAVQWYPVDNGMFISASHDTTVKLWDANEMEVASSFCVQDMVHAASFSPSSSLVAVGTDRPEVRLCDIAIGASTHQLLGHRAAVRCLSWSKTDEFHVASGAADGSIRLWDIRRSGATACLMVLNQDGPADLPRRETPAHHRPASLSSSTRLPPRKKQKAQDNDPHVAASVSRATAHTQAIQSLRYTPDGRFLVSSGADGSMRLWNAATGENMFHNYGKVKCQGARPITVGLAQESSSASTMIYHPSGSNGTIVSYLLHGENHSTPCTKYTGHYSRVTTCIYRPTTRELISGGEDGLIMLWSPPPVRVDPVEESSGGDEGKEGDEGDTWSDDENATPGDVFEPPILR</sequence>
<dbReference type="AlphaFoldDB" id="A0A485L6Y4"/>
<dbReference type="InterPro" id="IPR042238">
    <property type="entry name" value="Rad28/ERCC8/Ckn1/ATCSA-1"/>
</dbReference>
<proteinExistence type="predicted"/>
<protein>
    <submittedName>
        <fullName evidence="8">Aste57867_16555 protein</fullName>
    </submittedName>
</protein>
<dbReference type="Pfam" id="PF00400">
    <property type="entry name" value="WD40"/>
    <property type="match status" value="4"/>
</dbReference>
<evidence type="ECO:0000256" key="1">
    <source>
        <dbReference type="ARBA" id="ARBA00022574"/>
    </source>
</evidence>
<dbReference type="PROSITE" id="PS50294">
    <property type="entry name" value="WD_REPEATS_REGION"/>
    <property type="match status" value="4"/>
</dbReference>
<keyword evidence="2" id="KW-0677">Repeat</keyword>
<dbReference type="EMBL" id="VJMH01005894">
    <property type="protein sequence ID" value="KAF0692378.1"/>
    <property type="molecule type" value="Genomic_DNA"/>
</dbReference>
<dbReference type="GO" id="GO:0006283">
    <property type="term" value="P:transcription-coupled nucleotide-excision repair"/>
    <property type="evidence" value="ECO:0007669"/>
    <property type="project" value="InterPro"/>
</dbReference>
<dbReference type="GO" id="GO:0000209">
    <property type="term" value="P:protein polyubiquitination"/>
    <property type="evidence" value="ECO:0007669"/>
    <property type="project" value="TreeGrafter"/>
</dbReference>
<dbReference type="EMBL" id="CAADRA010005915">
    <property type="protein sequence ID" value="VFT93329.1"/>
    <property type="molecule type" value="Genomic_DNA"/>
</dbReference>
<feature type="repeat" description="WD" evidence="5">
    <location>
        <begin position="395"/>
        <end position="427"/>
    </location>
</feature>
<dbReference type="GO" id="GO:0031464">
    <property type="term" value="C:Cul4A-RING E3 ubiquitin ligase complex"/>
    <property type="evidence" value="ECO:0007669"/>
    <property type="project" value="TreeGrafter"/>
</dbReference>
<evidence type="ECO:0000313" key="9">
    <source>
        <dbReference type="Proteomes" id="UP000332933"/>
    </source>
</evidence>
<gene>
    <name evidence="8" type="primary">Aste57867_16555</name>
    <name evidence="7" type="ORF">As57867_016498</name>
    <name evidence="8" type="ORF">ASTE57867_16555</name>
</gene>
<feature type="region of interest" description="Disordered" evidence="6">
    <location>
        <begin position="256"/>
        <end position="299"/>
    </location>
</feature>
<feature type="compositionally biased region" description="Acidic residues" evidence="6">
    <location>
        <begin position="436"/>
        <end position="459"/>
    </location>
</feature>
<dbReference type="PANTHER" id="PTHR46202:SF1">
    <property type="entry name" value="DNA EXCISION REPAIR PROTEIN ERCC-8"/>
    <property type="match status" value="1"/>
</dbReference>
<feature type="repeat" description="WD" evidence="5">
    <location>
        <begin position="203"/>
        <end position="245"/>
    </location>
</feature>
<evidence type="ECO:0000256" key="6">
    <source>
        <dbReference type="SAM" id="MobiDB-lite"/>
    </source>
</evidence>
<feature type="region of interest" description="Disordered" evidence="6">
    <location>
        <begin position="430"/>
        <end position="472"/>
    </location>
</feature>
<keyword evidence="3" id="KW-0227">DNA damage</keyword>
<dbReference type="GO" id="GO:0043161">
    <property type="term" value="P:proteasome-mediated ubiquitin-dependent protein catabolic process"/>
    <property type="evidence" value="ECO:0007669"/>
    <property type="project" value="TreeGrafter"/>
</dbReference>
<dbReference type="SMART" id="SM00320">
    <property type="entry name" value="WD40"/>
    <property type="match status" value="6"/>
</dbReference>
<feature type="repeat" description="WD" evidence="5">
    <location>
        <begin position="299"/>
        <end position="340"/>
    </location>
</feature>
<dbReference type="InterPro" id="IPR001680">
    <property type="entry name" value="WD40_rpt"/>
</dbReference>
<dbReference type="PRINTS" id="PR00320">
    <property type="entry name" value="GPROTEINBRPT"/>
</dbReference>
<reference evidence="7" key="2">
    <citation type="submission" date="2019-06" db="EMBL/GenBank/DDBJ databases">
        <title>Genomics analysis of Aphanomyces spp. identifies a new class of oomycete effector associated with host adaptation.</title>
        <authorList>
            <person name="Gaulin E."/>
        </authorList>
    </citation>
    <scope>NUCLEOTIDE SEQUENCE</scope>
    <source>
        <strain evidence="7">CBS 578.67</strain>
    </source>
</reference>
<evidence type="ECO:0000313" key="7">
    <source>
        <dbReference type="EMBL" id="KAF0692378.1"/>
    </source>
</evidence>
<name>A0A485L6Y4_9STRA</name>
<dbReference type="InterPro" id="IPR015943">
    <property type="entry name" value="WD40/YVTN_repeat-like_dom_sf"/>
</dbReference>
<dbReference type="SUPFAM" id="SSF50978">
    <property type="entry name" value="WD40 repeat-like"/>
    <property type="match status" value="1"/>
</dbReference>
<dbReference type="Proteomes" id="UP000332933">
    <property type="component" value="Unassembled WGS sequence"/>
</dbReference>
<keyword evidence="1 5" id="KW-0853">WD repeat</keyword>
<dbReference type="InterPro" id="IPR020472">
    <property type="entry name" value="WD40_PAC1"/>
</dbReference>
<evidence type="ECO:0000313" key="8">
    <source>
        <dbReference type="EMBL" id="VFT93329.1"/>
    </source>
</evidence>